<sequence length="80" mass="9136">MSKENITFRLDSEKRAVLDEIAVSLDRDRTYVLNEAVNLYLEVYQWQIAEIKAGVAEAEAEDFATDEEVKTVFAKLTNAH</sequence>
<keyword evidence="2" id="KW-1185">Reference proteome</keyword>
<dbReference type="InterPro" id="IPR052991">
    <property type="entry name" value="Non-func_TypeII_TA_Antitoxin"/>
</dbReference>
<dbReference type="RefSeq" id="WP_190835571.1">
    <property type="nucleotide sequence ID" value="NZ_CAWPPI010000095.1"/>
</dbReference>
<dbReference type="SUPFAM" id="SSF47598">
    <property type="entry name" value="Ribbon-helix-helix"/>
    <property type="match status" value="1"/>
</dbReference>
<dbReference type="GO" id="GO:0006355">
    <property type="term" value="P:regulation of DNA-templated transcription"/>
    <property type="evidence" value="ECO:0007669"/>
    <property type="project" value="InterPro"/>
</dbReference>
<evidence type="ECO:0000313" key="2">
    <source>
        <dbReference type="Proteomes" id="UP000629098"/>
    </source>
</evidence>
<reference evidence="1" key="1">
    <citation type="submission" date="2020-09" db="EMBL/GenBank/DDBJ databases">
        <title>Iningainema tapete sp. nov. (Scytonemataceae, Cyanobacteria) from greenhouses in central Florida (USA) produces two types of nodularin with biosynthetic potential for microcystin-LR and anabaenopeptins.</title>
        <authorList>
            <person name="Berthold D.E."/>
            <person name="Lefler F.W."/>
            <person name="Huang I.-S."/>
            <person name="Abdulla H."/>
            <person name="Zimba P.V."/>
            <person name="Laughinghouse H.D. IV."/>
        </authorList>
    </citation>
    <scope>NUCLEOTIDE SEQUENCE</scope>
    <source>
        <strain evidence="1">BLCCT55</strain>
    </source>
</reference>
<dbReference type="EMBL" id="JACXAE010000095">
    <property type="protein sequence ID" value="MBD2776504.1"/>
    <property type="molecule type" value="Genomic_DNA"/>
</dbReference>
<gene>
    <name evidence="1" type="ORF">ICL16_31730</name>
</gene>
<name>A0A8J7C831_9CYAN</name>
<protein>
    <submittedName>
        <fullName evidence="1">CopG family transcriptional regulator</fullName>
    </submittedName>
</protein>
<dbReference type="CDD" id="cd22233">
    <property type="entry name" value="RHH_CopAso-like"/>
    <property type="match status" value="1"/>
</dbReference>
<comment type="caution">
    <text evidence="1">The sequence shown here is derived from an EMBL/GenBank/DDBJ whole genome shotgun (WGS) entry which is preliminary data.</text>
</comment>
<dbReference type="PANTHER" id="PTHR40688:SF2">
    <property type="entry name" value="RIBBON-HELIX-HELIX PROTEIN COPG DOMAIN-CONTAINING PROTEIN"/>
    <property type="match status" value="1"/>
</dbReference>
<dbReference type="PANTHER" id="PTHR40688">
    <property type="match status" value="1"/>
</dbReference>
<dbReference type="AlphaFoldDB" id="A0A8J7C831"/>
<dbReference type="InterPro" id="IPR010985">
    <property type="entry name" value="Ribbon_hlx_hlx"/>
</dbReference>
<dbReference type="Proteomes" id="UP000629098">
    <property type="component" value="Unassembled WGS sequence"/>
</dbReference>
<organism evidence="1 2">
    <name type="scientific">Iningainema tapete BLCC-T55</name>
    <dbReference type="NCBI Taxonomy" id="2748662"/>
    <lineage>
        <taxon>Bacteria</taxon>
        <taxon>Bacillati</taxon>
        <taxon>Cyanobacteriota</taxon>
        <taxon>Cyanophyceae</taxon>
        <taxon>Nostocales</taxon>
        <taxon>Scytonemataceae</taxon>
        <taxon>Iningainema tapete</taxon>
    </lineage>
</organism>
<proteinExistence type="predicted"/>
<accession>A0A8J7C831</accession>
<evidence type="ECO:0000313" key="1">
    <source>
        <dbReference type="EMBL" id="MBD2776504.1"/>
    </source>
</evidence>